<organism evidence="2 3">
    <name type="scientific">Chryseosolibacter indicus</name>
    <dbReference type="NCBI Taxonomy" id="2782351"/>
    <lineage>
        <taxon>Bacteria</taxon>
        <taxon>Pseudomonadati</taxon>
        <taxon>Bacteroidota</taxon>
        <taxon>Cytophagia</taxon>
        <taxon>Cytophagales</taxon>
        <taxon>Chryseotaleaceae</taxon>
        <taxon>Chryseosolibacter</taxon>
    </lineage>
</organism>
<feature type="signal peptide" evidence="1">
    <location>
        <begin position="1"/>
        <end position="19"/>
    </location>
</feature>
<keyword evidence="3" id="KW-1185">Reference proteome</keyword>
<proteinExistence type="predicted"/>
<gene>
    <name evidence="2" type="ORF">KK060_02435</name>
</gene>
<evidence type="ECO:0000313" key="2">
    <source>
        <dbReference type="EMBL" id="MBT1702115.1"/>
    </source>
</evidence>
<name>A0ABS5VKY9_9BACT</name>
<dbReference type="RefSeq" id="WP_254151818.1">
    <property type="nucleotide sequence ID" value="NZ_JAHESD010000003.1"/>
</dbReference>
<sequence>MIRIASLLFLLVVVSNAFGQGEENSLKGTPFKDRIVFGGGLGLGFSNVQDFISVSPVVGYRLTERLMAGANISYRYTNYKYYRPSIKLNDYGVGPFARFTVYKNIFVQAEYEYLNYEFPTSSIGENTRKTFNSFLAGGGFIQPLGPNVGFYLMALYNFSYKNPPAGEYLPYDSPLVLRAGVNIGNFGF</sequence>
<dbReference type="Proteomes" id="UP000772618">
    <property type="component" value="Unassembled WGS sequence"/>
</dbReference>
<evidence type="ECO:0008006" key="4">
    <source>
        <dbReference type="Google" id="ProtNLM"/>
    </source>
</evidence>
<comment type="caution">
    <text evidence="2">The sequence shown here is derived from an EMBL/GenBank/DDBJ whole genome shotgun (WGS) entry which is preliminary data.</text>
</comment>
<evidence type="ECO:0000256" key="1">
    <source>
        <dbReference type="SAM" id="SignalP"/>
    </source>
</evidence>
<keyword evidence="1" id="KW-0732">Signal</keyword>
<evidence type="ECO:0000313" key="3">
    <source>
        <dbReference type="Proteomes" id="UP000772618"/>
    </source>
</evidence>
<dbReference type="EMBL" id="JAHESD010000003">
    <property type="protein sequence ID" value="MBT1702115.1"/>
    <property type="molecule type" value="Genomic_DNA"/>
</dbReference>
<feature type="chain" id="PRO_5047330386" description="Outer membrane protein beta-barrel domain-containing protein" evidence="1">
    <location>
        <begin position="20"/>
        <end position="188"/>
    </location>
</feature>
<protein>
    <recommendedName>
        <fullName evidence="4">Outer membrane protein beta-barrel domain-containing protein</fullName>
    </recommendedName>
</protein>
<accession>A0ABS5VKY9</accession>
<reference evidence="2 3" key="1">
    <citation type="submission" date="2021-05" db="EMBL/GenBank/DDBJ databases">
        <title>A Polyphasic approach of four new species of the genus Ohtaekwangia: Ohtaekwangia histidinii sp. nov., Ohtaekwangia cretensis sp. nov., Ohtaekwangia indiensis sp. nov., Ohtaekwangia reichenbachii sp. nov. from diverse environment.</title>
        <authorList>
            <person name="Octaviana S."/>
        </authorList>
    </citation>
    <scope>NUCLEOTIDE SEQUENCE [LARGE SCALE GENOMIC DNA]</scope>
    <source>
        <strain evidence="2 3">PWU20</strain>
    </source>
</reference>